<dbReference type="AlphaFoldDB" id="A0A4Y2NNM4"/>
<accession>A0A4Y2NNM4</accession>
<gene>
    <name evidence="1" type="ORF">AVEN_90558_1</name>
</gene>
<sequence>MIMANVGKRKAFSTRAEKHGVNAFPQNEIEHFECCGDDAITSGESICRTSNKSNNVYFAVKMVLHHPTNYSRRAVASWYGFDFGTKVSKSGSTNEPLRSGLITR</sequence>
<reference evidence="1 2" key="1">
    <citation type="journal article" date="2019" name="Sci. Rep.">
        <title>Orb-weaving spider Araneus ventricosus genome elucidates the spidroin gene catalogue.</title>
        <authorList>
            <person name="Kono N."/>
            <person name="Nakamura H."/>
            <person name="Ohtoshi R."/>
            <person name="Moran D.A.P."/>
            <person name="Shinohara A."/>
            <person name="Yoshida Y."/>
            <person name="Fujiwara M."/>
            <person name="Mori M."/>
            <person name="Tomita M."/>
            <person name="Arakawa K."/>
        </authorList>
    </citation>
    <scope>NUCLEOTIDE SEQUENCE [LARGE SCALE GENOMIC DNA]</scope>
</reference>
<name>A0A4Y2NNM4_ARAVE</name>
<comment type="caution">
    <text evidence="1">The sequence shown here is derived from an EMBL/GenBank/DDBJ whole genome shotgun (WGS) entry which is preliminary data.</text>
</comment>
<keyword evidence="2" id="KW-1185">Reference proteome</keyword>
<protein>
    <submittedName>
        <fullName evidence="1">Uncharacterized protein</fullName>
    </submittedName>
</protein>
<organism evidence="1 2">
    <name type="scientific">Araneus ventricosus</name>
    <name type="common">Orbweaver spider</name>
    <name type="synonym">Epeira ventricosa</name>
    <dbReference type="NCBI Taxonomy" id="182803"/>
    <lineage>
        <taxon>Eukaryota</taxon>
        <taxon>Metazoa</taxon>
        <taxon>Ecdysozoa</taxon>
        <taxon>Arthropoda</taxon>
        <taxon>Chelicerata</taxon>
        <taxon>Arachnida</taxon>
        <taxon>Araneae</taxon>
        <taxon>Araneomorphae</taxon>
        <taxon>Entelegynae</taxon>
        <taxon>Araneoidea</taxon>
        <taxon>Araneidae</taxon>
        <taxon>Araneus</taxon>
    </lineage>
</organism>
<proteinExistence type="predicted"/>
<dbReference type="EMBL" id="BGPR01009569">
    <property type="protein sequence ID" value="GBN40891.1"/>
    <property type="molecule type" value="Genomic_DNA"/>
</dbReference>
<dbReference type="Proteomes" id="UP000499080">
    <property type="component" value="Unassembled WGS sequence"/>
</dbReference>
<evidence type="ECO:0000313" key="1">
    <source>
        <dbReference type="EMBL" id="GBN40891.1"/>
    </source>
</evidence>
<evidence type="ECO:0000313" key="2">
    <source>
        <dbReference type="Proteomes" id="UP000499080"/>
    </source>
</evidence>